<dbReference type="GO" id="GO:0006508">
    <property type="term" value="P:proteolysis"/>
    <property type="evidence" value="ECO:0007669"/>
    <property type="project" value="UniProtKB-KW"/>
</dbReference>
<proteinExistence type="inferred from homology"/>
<keyword evidence="4 10" id="KW-0812">Transmembrane</keyword>
<evidence type="ECO:0000256" key="10">
    <source>
        <dbReference type="SAM" id="Phobius"/>
    </source>
</evidence>
<keyword evidence="3" id="KW-0645">Protease</keyword>
<evidence type="ECO:0000256" key="3">
    <source>
        <dbReference type="ARBA" id="ARBA00022670"/>
    </source>
</evidence>
<comment type="similarity">
    <text evidence="1 9">Belongs to the peptidase A8 family.</text>
</comment>
<dbReference type="GO" id="GO:0004190">
    <property type="term" value="F:aspartic-type endopeptidase activity"/>
    <property type="evidence" value="ECO:0007669"/>
    <property type="project" value="UniProtKB-KW"/>
</dbReference>
<keyword evidence="11" id="KW-0449">Lipoprotein</keyword>
<dbReference type="PANTHER" id="PTHR33695">
    <property type="entry name" value="LIPOPROTEIN SIGNAL PEPTIDASE"/>
    <property type="match status" value="1"/>
</dbReference>
<keyword evidence="5" id="KW-0064">Aspartyl protease</keyword>
<evidence type="ECO:0000313" key="12">
    <source>
        <dbReference type="Proteomes" id="UP000034846"/>
    </source>
</evidence>
<evidence type="ECO:0000256" key="8">
    <source>
        <dbReference type="ARBA" id="ARBA00023136"/>
    </source>
</evidence>
<dbReference type="Proteomes" id="UP000034846">
    <property type="component" value="Unassembled WGS sequence"/>
</dbReference>
<evidence type="ECO:0000256" key="6">
    <source>
        <dbReference type="ARBA" id="ARBA00022801"/>
    </source>
</evidence>
<evidence type="ECO:0000256" key="5">
    <source>
        <dbReference type="ARBA" id="ARBA00022750"/>
    </source>
</evidence>
<evidence type="ECO:0000256" key="7">
    <source>
        <dbReference type="ARBA" id="ARBA00022989"/>
    </source>
</evidence>
<dbReference type="Pfam" id="PF01252">
    <property type="entry name" value="Peptidase_A8"/>
    <property type="match status" value="1"/>
</dbReference>
<evidence type="ECO:0000256" key="9">
    <source>
        <dbReference type="RuleBase" id="RU004181"/>
    </source>
</evidence>
<feature type="transmembrane region" description="Helical" evidence="10">
    <location>
        <begin position="81"/>
        <end position="98"/>
    </location>
</feature>
<evidence type="ECO:0000256" key="4">
    <source>
        <dbReference type="ARBA" id="ARBA00022692"/>
    </source>
</evidence>
<dbReference type="PANTHER" id="PTHR33695:SF1">
    <property type="entry name" value="LIPOPROTEIN SIGNAL PEPTIDASE"/>
    <property type="match status" value="1"/>
</dbReference>
<dbReference type="InterPro" id="IPR001872">
    <property type="entry name" value="Peptidase_A8"/>
</dbReference>
<keyword evidence="8 10" id="KW-0472">Membrane</keyword>
<gene>
    <name evidence="11" type="ORF">UY72_C0058G0003</name>
</gene>
<keyword evidence="2" id="KW-1003">Cell membrane</keyword>
<dbReference type="EMBL" id="LCRD01000058">
    <property type="protein sequence ID" value="KKW28906.1"/>
    <property type="molecule type" value="Genomic_DNA"/>
</dbReference>
<evidence type="ECO:0000313" key="11">
    <source>
        <dbReference type="EMBL" id="KKW28906.1"/>
    </source>
</evidence>
<dbReference type="AlphaFoldDB" id="A0A0G1XD75"/>
<comment type="caution">
    <text evidence="11">The sequence shown here is derived from an EMBL/GenBank/DDBJ whole genome shotgun (WGS) entry which is preliminary data.</text>
</comment>
<dbReference type="GO" id="GO:0016020">
    <property type="term" value="C:membrane"/>
    <property type="evidence" value="ECO:0007669"/>
    <property type="project" value="InterPro"/>
</dbReference>
<evidence type="ECO:0000256" key="1">
    <source>
        <dbReference type="ARBA" id="ARBA00006139"/>
    </source>
</evidence>
<organism evidence="11 12">
    <name type="scientific">Candidatus Uhrbacteria bacterium GW2011_GWD2_52_7</name>
    <dbReference type="NCBI Taxonomy" id="1618989"/>
    <lineage>
        <taxon>Bacteria</taxon>
        <taxon>Candidatus Uhriibacteriota</taxon>
    </lineage>
</organism>
<keyword evidence="7 10" id="KW-1133">Transmembrane helix</keyword>
<keyword evidence="6" id="KW-0378">Hydrolase</keyword>
<protein>
    <submittedName>
        <fullName evidence="11">Lipoprotein signal peptidase</fullName>
    </submittedName>
</protein>
<reference evidence="11 12" key="1">
    <citation type="journal article" date="2015" name="Nature">
        <title>rRNA introns, odd ribosomes, and small enigmatic genomes across a large radiation of phyla.</title>
        <authorList>
            <person name="Brown C.T."/>
            <person name="Hug L.A."/>
            <person name="Thomas B.C."/>
            <person name="Sharon I."/>
            <person name="Castelle C.J."/>
            <person name="Singh A."/>
            <person name="Wilkins M.J."/>
            <person name="Williams K.H."/>
            <person name="Banfield J.F."/>
        </authorList>
    </citation>
    <scope>NUCLEOTIDE SEQUENCE [LARGE SCALE GENOMIC DNA]</scope>
</reference>
<feature type="transmembrane region" description="Helical" evidence="10">
    <location>
        <begin position="46"/>
        <end position="72"/>
    </location>
</feature>
<evidence type="ECO:0000256" key="2">
    <source>
        <dbReference type="ARBA" id="ARBA00022475"/>
    </source>
</evidence>
<sequence>MRTISFLIPILFVISILDGVLKRIALKAPFPSTSESLFDLVLHKNSGIAFNIPLPIPAVLFVTFLIIIAILIECHQKQEPIVTLAGTMIVLGAANNAIDRVIHGYTTDYILLFGRSVINLSDVLILTGALVFAWYYKSIPRAVHYS</sequence>
<feature type="transmembrane region" description="Helical" evidence="10">
    <location>
        <begin position="118"/>
        <end position="136"/>
    </location>
</feature>
<dbReference type="PRINTS" id="PR00781">
    <property type="entry name" value="LIPOSIGPTASE"/>
</dbReference>
<accession>A0A0G1XD75</accession>
<name>A0A0G1XD75_9BACT</name>